<evidence type="ECO:0000313" key="3">
    <source>
        <dbReference type="Proteomes" id="UP000288805"/>
    </source>
</evidence>
<feature type="compositionally biased region" description="Polar residues" evidence="1">
    <location>
        <begin position="253"/>
        <end position="266"/>
    </location>
</feature>
<protein>
    <submittedName>
        <fullName evidence="2">Uncharacterized protein</fullName>
    </submittedName>
</protein>
<feature type="compositionally biased region" description="Basic residues" evidence="1">
    <location>
        <begin position="68"/>
        <end position="79"/>
    </location>
</feature>
<reference evidence="2 3" key="1">
    <citation type="journal article" date="2018" name="PLoS Genet.">
        <title>Population sequencing reveals clonal diversity and ancestral inbreeding in the grapevine cultivar Chardonnay.</title>
        <authorList>
            <person name="Roach M.J."/>
            <person name="Johnson D.L."/>
            <person name="Bohlmann J."/>
            <person name="van Vuuren H.J."/>
            <person name="Jones S.J."/>
            <person name="Pretorius I.S."/>
            <person name="Schmidt S.A."/>
            <person name="Borneman A.R."/>
        </authorList>
    </citation>
    <scope>NUCLEOTIDE SEQUENCE [LARGE SCALE GENOMIC DNA]</scope>
    <source>
        <strain evidence="3">cv. Chardonnay</strain>
        <tissue evidence="2">Leaf</tissue>
    </source>
</reference>
<organism evidence="2 3">
    <name type="scientific">Vitis vinifera</name>
    <name type="common">Grape</name>
    <dbReference type="NCBI Taxonomy" id="29760"/>
    <lineage>
        <taxon>Eukaryota</taxon>
        <taxon>Viridiplantae</taxon>
        <taxon>Streptophyta</taxon>
        <taxon>Embryophyta</taxon>
        <taxon>Tracheophyta</taxon>
        <taxon>Spermatophyta</taxon>
        <taxon>Magnoliopsida</taxon>
        <taxon>eudicotyledons</taxon>
        <taxon>Gunneridae</taxon>
        <taxon>Pentapetalae</taxon>
        <taxon>rosids</taxon>
        <taxon>Vitales</taxon>
        <taxon>Vitaceae</taxon>
        <taxon>Viteae</taxon>
        <taxon>Vitis</taxon>
    </lineage>
</organism>
<evidence type="ECO:0000313" key="2">
    <source>
        <dbReference type="EMBL" id="RVX23012.1"/>
    </source>
</evidence>
<dbReference type="AlphaFoldDB" id="A0A438KP86"/>
<feature type="region of interest" description="Disordered" evidence="1">
    <location>
        <begin position="244"/>
        <end position="269"/>
    </location>
</feature>
<sequence length="376" mass="42715">MAKTRGVKTPSPSACSNTPRASLVRDSMIEPQQPPAMQPSEYGVPPSPPQRRYQTRRPPTTLRESSSRPKKSSSRPPMKKARVSSDLWLLSHPWREIWIAELDHSTLSYVLTERLSDTNQSLEIHSTYFRGARHIVEALRIPYEPCRGGSYTRGLVLDIKGFLRHNIFPHAFLYFEEKVHRKKLLRADAIPLLFPRLLYQILEHLGYPSEPQLERRRIFRDIFTLDIWTSMMAYVAHPGAPIGPEHLEIPQDEQPQQATSSALPTTPRTPPIVPATFAPHQFESSIAISILEFRGLCHTLQTLTATQSVLAQHMALVRAHQDQLIATQTQHTAILRPIQQHLGILSPPEHDMPGPSEPTDPSKTLLEQSRLCLLRR</sequence>
<comment type="caution">
    <text evidence="2">The sequence shown here is derived from an EMBL/GenBank/DDBJ whole genome shotgun (WGS) entry which is preliminary data.</text>
</comment>
<gene>
    <name evidence="2" type="ORF">CK203_008505</name>
</gene>
<feature type="region of interest" description="Disordered" evidence="1">
    <location>
        <begin position="1"/>
        <end position="79"/>
    </location>
</feature>
<dbReference type="EMBL" id="QGNW01000002">
    <property type="protein sequence ID" value="RVX23012.1"/>
    <property type="molecule type" value="Genomic_DNA"/>
</dbReference>
<proteinExistence type="predicted"/>
<name>A0A438KP86_VITVI</name>
<evidence type="ECO:0000256" key="1">
    <source>
        <dbReference type="SAM" id="MobiDB-lite"/>
    </source>
</evidence>
<feature type="compositionally biased region" description="Polar residues" evidence="1">
    <location>
        <begin position="10"/>
        <end position="20"/>
    </location>
</feature>
<dbReference type="Proteomes" id="UP000288805">
    <property type="component" value="Unassembled WGS sequence"/>
</dbReference>
<feature type="compositionally biased region" description="Low complexity" evidence="1">
    <location>
        <begin position="50"/>
        <end position="63"/>
    </location>
</feature>
<accession>A0A438KP86</accession>